<keyword evidence="4" id="KW-0611">Plant defense</keyword>
<keyword evidence="5" id="KW-1015">Disulfide bond</keyword>
<dbReference type="EMBL" id="KI517748">
    <property type="protein sequence ID" value="ESQ32422.1"/>
    <property type="molecule type" value="Genomic_DNA"/>
</dbReference>
<dbReference type="Proteomes" id="UP000030689">
    <property type="component" value="Unassembled WGS sequence"/>
</dbReference>
<dbReference type="OrthoDB" id="1023593at2759"/>
<evidence type="ECO:0000256" key="2">
    <source>
        <dbReference type="ARBA" id="ARBA00022529"/>
    </source>
</evidence>
<dbReference type="KEGG" id="eus:EUTSA_v10005578mg"/>
<evidence type="ECO:0000256" key="4">
    <source>
        <dbReference type="ARBA" id="ARBA00022821"/>
    </source>
</evidence>
<dbReference type="OMA" id="VECKQEC"/>
<evidence type="ECO:0000313" key="7">
    <source>
        <dbReference type="EMBL" id="ESQ32422.1"/>
    </source>
</evidence>
<keyword evidence="6" id="KW-0732">Signal</keyword>
<proteinExistence type="inferred from homology"/>
<dbReference type="PANTHER" id="PTHR33830">
    <property type="entry name" value="DEFENSIN-LIKE PROTEIN 184-RELATED"/>
    <property type="match status" value="1"/>
</dbReference>
<dbReference type="Pfam" id="PF07333">
    <property type="entry name" value="SLR1-BP"/>
    <property type="match status" value="1"/>
</dbReference>
<feature type="chain" id="PRO_5004720634" description="Knottin scorpion toxin-like domain-containing protein" evidence="6">
    <location>
        <begin position="28"/>
        <end position="88"/>
    </location>
</feature>
<dbReference type="PANTHER" id="PTHR33830:SF21">
    <property type="entry name" value="DEFENSIN-LIKE PROTEIN 165-RELATED"/>
    <property type="match status" value="1"/>
</dbReference>
<feature type="signal peptide" evidence="6">
    <location>
        <begin position="1"/>
        <end position="27"/>
    </location>
</feature>
<dbReference type="Gramene" id="ESQ32422">
    <property type="protein sequence ID" value="ESQ32422"/>
    <property type="gene ID" value="EUTSA_v10005578mg"/>
</dbReference>
<dbReference type="AlphaFoldDB" id="V4KQZ5"/>
<comment type="similarity">
    <text evidence="1">Belongs to the DEFL family.</text>
</comment>
<evidence type="ECO:0000256" key="6">
    <source>
        <dbReference type="SAM" id="SignalP"/>
    </source>
</evidence>
<organism evidence="7 8">
    <name type="scientific">Eutrema salsugineum</name>
    <name type="common">Saltwater cress</name>
    <name type="synonym">Sisymbrium salsugineum</name>
    <dbReference type="NCBI Taxonomy" id="72664"/>
    <lineage>
        <taxon>Eukaryota</taxon>
        <taxon>Viridiplantae</taxon>
        <taxon>Streptophyta</taxon>
        <taxon>Embryophyta</taxon>
        <taxon>Tracheophyta</taxon>
        <taxon>Spermatophyta</taxon>
        <taxon>Magnoliopsida</taxon>
        <taxon>eudicotyledons</taxon>
        <taxon>Gunneridae</taxon>
        <taxon>Pentapetalae</taxon>
        <taxon>rosids</taxon>
        <taxon>malvids</taxon>
        <taxon>Brassicales</taxon>
        <taxon>Brassicaceae</taxon>
        <taxon>Eutremeae</taxon>
        <taxon>Eutrema</taxon>
    </lineage>
</organism>
<keyword evidence="2" id="KW-0929">Antimicrobial</keyword>
<dbReference type="GO" id="GO:0031640">
    <property type="term" value="P:killing of cells of another organism"/>
    <property type="evidence" value="ECO:0007669"/>
    <property type="project" value="UniProtKB-KW"/>
</dbReference>
<keyword evidence="8" id="KW-1185">Reference proteome</keyword>
<evidence type="ECO:0000256" key="3">
    <source>
        <dbReference type="ARBA" id="ARBA00022577"/>
    </source>
</evidence>
<dbReference type="InterPro" id="IPR010851">
    <property type="entry name" value="DEFL"/>
</dbReference>
<sequence length="88" mass="9747">MSKQFVSYSMVLMVLFSVLLVVPKTEAQQRCSKELEPGTECLLSKCREDCFKQLSGFGSCIENPIGSSKYTCNCFYNCLGAPSPSNLM</sequence>
<evidence type="ECO:0000256" key="5">
    <source>
        <dbReference type="ARBA" id="ARBA00023157"/>
    </source>
</evidence>
<evidence type="ECO:0000256" key="1">
    <source>
        <dbReference type="ARBA" id="ARBA00006722"/>
    </source>
</evidence>
<protein>
    <recommendedName>
        <fullName evidence="9">Knottin scorpion toxin-like domain-containing protein</fullName>
    </recommendedName>
</protein>
<keyword evidence="3" id="KW-0295">Fungicide</keyword>
<name>V4KQZ5_EUTSA</name>
<dbReference type="GO" id="GO:0050832">
    <property type="term" value="P:defense response to fungus"/>
    <property type="evidence" value="ECO:0007669"/>
    <property type="project" value="UniProtKB-KW"/>
</dbReference>
<reference evidence="7 8" key="1">
    <citation type="journal article" date="2013" name="Front. Plant Sci.">
        <title>The Reference Genome of the Halophytic Plant Eutrema salsugineum.</title>
        <authorList>
            <person name="Yang R."/>
            <person name="Jarvis D.E."/>
            <person name="Chen H."/>
            <person name="Beilstein M.A."/>
            <person name="Grimwood J."/>
            <person name="Jenkins J."/>
            <person name="Shu S."/>
            <person name="Prochnik S."/>
            <person name="Xin M."/>
            <person name="Ma C."/>
            <person name="Schmutz J."/>
            <person name="Wing R.A."/>
            <person name="Mitchell-Olds T."/>
            <person name="Schumaker K.S."/>
            <person name="Wang X."/>
        </authorList>
    </citation>
    <scope>NUCLEOTIDE SEQUENCE [LARGE SCALE GENOMIC DNA]</scope>
</reference>
<gene>
    <name evidence="7" type="ORF">EUTSA_v10005578mg</name>
</gene>
<accession>V4KQZ5</accession>
<evidence type="ECO:0000313" key="8">
    <source>
        <dbReference type="Proteomes" id="UP000030689"/>
    </source>
</evidence>
<evidence type="ECO:0008006" key="9">
    <source>
        <dbReference type="Google" id="ProtNLM"/>
    </source>
</evidence>